<evidence type="ECO:0000313" key="14">
    <source>
        <dbReference type="EMBL" id="TLD79258.1"/>
    </source>
</evidence>
<keyword evidence="4" id="KW-0799">Topoisomerase</keyword>
<dbReference type="InterPro" id="IPR006171">
    <property type="entry name" value="TOPRIM_dom"/>
</dbReference>
<evidence type="ECO:0000256" key="5">
    <source>
        <dbReference type="ARBA" id="ARBA00023125"/>
    </source>
</evidence>
<dbReference type="InterPro" id="IPR034144">
    <property type="entry name" value="TOPRIM_TopoIII"/>
</dbReference>
<dbReference type="GO" id="GO:0043597">
    <property type="term" value="C:cytoplasmic replication fork"/>
    <property type="evidence" value="ECO:0007669"/>
    <property type="project" value="TreeGrafter"/>
</dbReference>
<dbReference type="GeneID" id="78151883"/>
<evidence type="ECO:0000256" key="2">
    <source>
        <dbReference type="ARBA" id="ARBA00009446"/>
    </source>
</evidence>
<dbReference type="SUPFAM" id="SSF56712">
    <property type="entry name" value="Prokaryotic type I DNA topoisomerase"/>
    <property type="match status" value="1"/>
</dbReference>
<dbReference type="Pfam" id="PF01751">
    <property type="entry name" value="Toprim"/>
    <property type="match status" value="1"/>
</dbReference>
<dbReference type="EC" id="5.6.2.1" evidence="3"/>
<dbReference type="EMBL" id="LN907858">
    <property type="protein sequence ID" value="CUU40615.1"/>
    <property type="molecule type" value="Genomic_DNA"/>
</dbReference>
<dbReference type="GO" id="GO:0006265">
    <property type="term" value="P:DNA topological change"/>
    <property type="evidence" value="ECO:0007669"/>
    <property type="project" value="InterPro"/>
</dbReference>
<dbReference type="InterPro" id="IPR003601">
    <property type="entry name" value="Topo_IA_2"/>
</dbReference>
<dbReference type="GO" id="GO:0003677">
    <property type="term" value="F:DNA binding"/>
    <property type="evidence" value="ECO:0007669"/>
    <property type="project" value="UniProtKB-KW"/>
</dbReference>
<dbReference type="SMART" id="SM00437">
    <property type="entry name" value="TOP1Ac"/>
    <property type="match status" value="1"/>
</dbReference>
<dbReference type="InterPro" id="IPR023405">
    <property type="entry name" value="Topo_IA_core_domain"/>
</dbReference>
<accession>A0A099UD69</accession>
<dbReference type="RefSeq" id="WP_034327551.1">
    <property type="nucleotide sequence ID" value="NZ_CAJTQN010000003.1"/>
</dbReference>
<dbReference type="Gene3D" id="2.70.20.10">
    <property type="entry name" value="Topoisomerase I, domain 3"/>
    <property type="match status" value="1"/>
</dbReference>
<evidence type="ECO:0000256" key="8">
    <source>
        <dbReference type="ARBA" id="ARBA00031985"/>
    </source>
</evidence>
<dbReference type="Gene3D" id="1.10.290.10">
    <property type="entry name" value="Topoisomerase I, domain 4"/>
    <property type="match status" value="1"/>
</dbReference>
<dbReference type="InterPro" id="IPR013824">
    <property type="entry name" value="Topo_IA_cen_sub1"/>
</dbReference>
<evidence type="ECO:0000259" key="11">
    <source>
        <dbReference type="PROSITE" id="PS50880"/>
    </source>
</evidence>
<reference evidence="13" key="3">
    <citation type="submission" date="2015-11" db="EMBL/GenBank/DDBJ databases">
        <authorList>
            <person name="Zhang Y."/>
            <person name="Guo Z."/>
        </authorList>
    </citation>
    <scope>NUCLEOTIDE SEQUENCE</scope>
    <source>
        <strain evidence="13">1</strain>
    </source>
</reference>
<dbReference type="AlphaFoldDB" id="A0A099UD69"/>
<comment type="similarity">
    <text evidence="2">Belongs to the type IA topoisomerase family.</text>
</comment>
<dbReference type="KEGG" id="hty:BN2458_PEG1732"/>
<dbReference type="SMART" id="SM00493">
    <property type="entry name" value="TOPRIM"/>
    <property type="match status" value="1"/>
</dbReference>
<evidence type="ECO:0000256" key="1">
    <source>
        <dbReference type="ARBA" id="ARBA00000213"/>
    </source>
</evidence>
<dbReference type="EMBL" id="JRPF02000002">
    <property type="protein sequence ID" value="TLD79258.1"/>
    <property type="molecule type" value="Genomic_DNA"/>
</dbReference>
<dbReference type="STRING" id="76936.BN2458_PEG1732"/>
<evidence type="ECO:0000256" key="6">
    <source>
        <dbReference type="ARBA" id="ARBA00023235"/>
    </source>
</evidence>
<dbReference type="PANTHER" id="PTHR11390">
    <property type="entry name" value="PROKARYOTIC DNA TOPOISOMERASE"/>
    <property type="match status" value="1"/>
</dbReference>
<dbReference type="GO" id="GO:0003917">
    <property type="term" value="F:DNA topoisomerase type I (single strand cut, ATP-independent) activity"/>
    <property type="evidence" value="ECO:0007669"/>
    <property type="project" value="UniProtKB-EC"/>
</dbReference>
<dbReference type="Gene3D" id="1.10.460.10">
    <property type="entry name" value="Topoisomerase I, domain 2"/>
    <property type="match status" value="1"/>
</dbReference>
<evidence type="ECO:0000256" key="10">
    <source>
        <dbReference type="ARBA" id="ARBA00032877"/>
    </source>
</evidence>
<dbReference type="InterPro" id="IPR013497">
    <property type="entry name" value="Topo_IA_cen"/>
</dbReference>
<evidence type="ECO:0000313" key="15">
    <source>
        <dbReference type="Proteomes" id="UP000029925"/>
    </source>
</evidence>
<keyword evidence="6 13" id="KW-0413">Isomerase</keyword>
<evidence type="ECO:0000256" key="4">
    <source>
        <dbReference type="ARBA" id="ARBA00023029"/>
    </source>
</evidence>
<dbReference type="InterPro" id="IPR013825">
    <property type="entry name" value="Topo_IA_cen_sub2"/>
</dbReference>
<reference evidence="14 15" key="1">
    <citation type="journal article" date="2014" name="Genome Announc.">
        <title>Draft genome sequences of eight enterohepatic helicobacter species isolated from both laboratory and wild rodents.</title>
        <authorList>
            <person name="Sheh A."/>
            <person name="Shen Z."/>
            <person name="Fox J.G."/>
        </authorList>
    </citation>
    <scope>NUCLEOTIDE SEQUENCE [LARGE SCALE GENOMIC DNA]</scope>
    <source>
        <strain evidence="14 15">MIT 98-6810</strain>
    </source>
</reference>
<protein>
    <recommendedName>
        <fullName evidence="3">DNA topoisomerase</fullName>
        <ecNumber evidence="3">5.6.2.1</ecNumber>
    </recommendedName>
    <alternativeName>
        <fullName evidence="10">Omega-protein</fullName>
    </alternativeName>
    <alternativeName>
        <fullName evidence="9">Relaxing enzyme</fullName>
    </alternativeName>
    <alternativeName>
        <fullName evidence="7">Swivelase</fullName>
    </alternativeName>
    <alternativeName>
        <fullName evidence="8">Untwisting enzyme</fullName>
    </alternativeName>
</protein>
<dbReference type="InterPro" id="IPR000380">
    <property type="entry name" value="Topo_IA"/>
</dbReference>
<dbReference type="Pfam" id="PF01131">
    <property type="entry name" value="Topoisom_bac"/>
    <property type="match status" value="1"/>
</dbReference>
<dbReference type="InterPro" id="IPR003602">
    <property type="entry name" value="Topo_IA_DNA-bd_dom"/>
</dbReference>
<dbReference type="PANTHER" id="PTHR11390:SF21">
    <property type="entry name" value="DNA TOPOISOMERASE 3-ALPHA"/>
    <property type="match status" value="1"/>
</dbReference>
<proteinExistence type="inferred from homology"/>
<dbReference type="CDD" id="cd03362">
    <property type="entry name" value="TOPRIM_TopoIA_TopoIII"/>
    <property type="match status" value="1"/>
</dbReference>
<feature type="domain" description="Topo IA-type catalytic" evidence="12">
    <location>
        <begin position="156"/>
        <end position="604"/>
    </location>
</feature>
<evidence type="ECO:0000256" key="7">
    <source>
        <dbReference type="ARBA" id="ARBA00030003"/>
    </source>
</evidence>
<feature type="domain" description="Toprim" evidence="11">
    <location>
        <begin position="1"/>
        <end position="139"/>
    </location>
</feature>
<dbReference type="PROSITE" id="PS52039">
    <property type="entry name" value="TOPO_IA_2"/>
    <property type="match status" value="1"/>
</dbReference>
<sequence length="667" mass="76162">MRLFIAEKPDLAKAIAAALNGELKNYSNKGVGYYIKGNDYITWSFGHLLELYKPEDYKAEWKKWDINDLPFNIAKYEYKPLEQSEKQLKEISKLIHKKEINEIMHCGDSDDEGQILIDEILDYAKNTKPVKRVLINDITPEAVRDEIRKARPNSEFKTMSDRGFARSIADWIVGINLTRAYTCAYRAKGGDNTLRVGRVMTPILSLIVDRDLQNENFKSIDYYSLNGEFEVDSTLIKANLKTEQKILDKAEVEKIKTHIESKQFTLKLTKTPKKEYPPLPYNLLILQTEAAKLYGYSPKDTLSFTQTLREKYKAISYNRSDCQYLPEKIYEQSKGILEAVKSNIGEQDFLSKANLTIKSKAFNDKNLSAHYGIIPLNSRFEFDKLSQTEKNIYTLITKRFAMQFYEAREYIAYSVELECEGIKFSASAAKTTKSGFRSIFNEENDDDNEKELDLENIKSNTATLKSSEVKTLQTKPLPQYTMTTLLKDLNQVAKYVKNENIKKLLIEKDKDKKGESGGIGTPATRSEMIDKLITQGFITCSKDKKQSIKATQLGRDLIKSVSPMLSNPDMTALWFEYQKSIEKGEMSKESFLNDVLDSVKAEIENIKKANLDIKIAGVIMCPKCKKGHLRRIKSVKSAFYGCSEFNNGCKFTAIEKNGKPVLNVISK</sequence>
<gene>
    <name evidence="13" type="ORF">BN2458_PEG1732</name>
    <name evidence="14" type="ORF">LS75_002920</name>
</gene>
<dbReference type="Gene3D" id="3.40.50.140">
    <property type="match status" value="1"/>
</dbReference>
<dbReference type="PRINTS" id="PR00417">
    <property type="entry name" value="PRTPISMRASEI"/>
</dbReference>
<dbReference type="GO" id="GO:0006281">
    <property type="term" value="P:DNA repair"/>
    <property type="evidence" value="ECO:0007669"/>
    <property type="project" value="TreeGrafter"/>
</dbReference>
<evidence type="ECO:0000256" key="3">
    <source>
        <dbReference type="ARBA" id="ARBA00012891"/>
    </source>
</evidence>
<evidence type="ECO:0000256" key="9">
    <source>
        <dbReference type="ARBA" id="ARBA00032235"/>
    </source>
</evidence>
<reference evidence="16" key="2">
    <citation type="submission" date="2015-11" db="EMBL/GenBank/DDBJ databases">
        <authorList>
            <person name="Anvar S.Y."/>
        </authorList>
    </citation>
    <scope>NUCLEOTIDE SEQUENCE [LARGE SCALE GENOMIC DNA]</scope>
</reference>
<dbReference type="Proteomes" id="UP000029925">
    <property type="component" value="Unassembled WGS sequence"/>
</dbReference>
<evidence type="ECO:0000259" key="12">
    <source>
        <dbReference type="PROSITE" id="PS52039"/>
    </source>
</evidence>
<keyword evidence="15" id="KW-1185">Reference proteome</keyword>
<organism evidence="13 16">
    <name type="scientific">Helicobacter typhlonius</name>
    <dbReference type="NCBI Taxonomy" id="76936"/>
    <lineage>
        <taxon>Bacteria</taxon>
        <taxon>Pseudomonadati</taxon>
        <taxon>Campylobacterota</taxon>
        <taxon>Epsilonproteobacteria</taxon>
        <taxon>Campylobacterales</taxon>
        <taxon>Helicobacteraceae</taxon>
        <taxon>Helicobacter</taxon>
    </lineage>
</organism>
<dbReference type="Proteomes" id="UP000064525">
    <property type="component" value="Chromosome I"/>
</dbReference>
<evidence type="ECO:0000313" key="13">
    <source>
        <dbReference type="EMBL" id="CUU40615.1"/>
    </source>
</evidence>
<dbReference type="PATRIC" id="fig|76936.10.peg.1692"/>
<evidence type="ECO:0000313" key="16">
    <source>
        <dbReference type="Proteomes" id="UP000064525"/>
    </source>
</evidence>
<dbReference type="InterPro" id="IPR013826">
    <property type="entry name" value="Topo_IA_cen_sub3"/>
</dbReference>
<dbReference type="SMART" id="SM00436">
    <property type="entry name" value="TOP1Bc"/>
    <property type="match status" value="1"/>
</dbReference>
<keyword evidence="5" id="KW-0238">DNA-binding</keyword>
<comment type="catalytic activity">
    <reaction evidence="1">
        <text>ATP-independent breakage of single-stranded DNA, followed by passage and rejoining.</text>
        <dbReference type="EC" id="5.6.2.1"/>
    </reaction>
</comment>
<dbReference type="OrthoDB" id="9804262at2"/>
<dbReference type="GO" id="GO:0006310">
    <property type="term" value="P:DNA recombination"/>
    <property type="evidence" value="ECO:0007669"/>
    <property type="project" value="TreeGrafter"/>
</dbReference>
<name>A0A099UD69_9HELI</name>
<dbReference type="PROSITE" id="PS50880">
    <property type="entry name" value="TOPRIM"/>
    <property type="match status" value="1"/>
</dbReference>